<accession>A0A0F9DZV3</accession>
<dbReference type="EMBL" id="LAZR01026909">
    <property type="protein sequence ID" value="KKL67293.1"/>
    <property type="molecule type" value="Genomic_DNA"/>
</dbReference>
<organism evidence="1">
    <name type="scientific">marine sediment metagenome</name>
    <dbReference type="NCBI Taxonomy" id="412755"/>
    <lineage>
        <taxon>unclassified sequences</taxon>
        <taxon>metagenomes</taxon>
        <taxon>ecological metagenomes</taxon>
    </lineage>
</organism>
<protein>
    <recommendedName>
        <fullName evidence="2">Methyltransferase type 11 domain-containing protein</fullName>
    </recommendedName>
</protein>
<sequence>YERIAYSRMIHRIAQERHAKRILELDATYIAGIPGFNSCLLAMQGYDVTITVNPRDYTDAVHAWRILGLYPGPYENVVILEDDGNLQLPHKGYDIVWNHLAFEHYREPTTLVNKMAELSNDVVLNLTLAPYNLGFIIHWINHTWKHKKWDHGQLRQMTIGAVQRSHHKVGLREIESDACDIPPWMDTVDAKVGGSMTYLDGYPKWIRDRWIWCSADPSTIDRNLVKWFWHMEQRLPKWFRVLVGHHLYVVSTVKEQ</sequence>
<evidence type="ECO:0008006" key="2">
    <source>
        <dbReference type="Google" id="ProtNLM"/>
    </source>
</evidence>
<dbReference type="AlphaFoldDB" id="A0A0F9DZV3"/>
<reference evidence="1" key="1">
    <citation type="journal article" date="2015" name="Nature">
        <title>Complex archaea that bridge the gap between prokaryotes and eukaryotes.</title>
        <authorList>
            <person name="Spang A."/>
            <person name="Saw J.H."/>
            <person name="Jorgensen S.L."/>
            <person name="Zaremba-Niedzwiedzka K."/>
            <person name="Martijn J."/>
            <person name="Lind A.E."/>
            <person name="van Eijk R."/>
            <person name="Schleper C."/>
            <person name="Guy L."/>
            <person name="Ettema T.J."/>
        </authorList>
    </citation>
    <scope>NUCLEOTIDE SEQUENCE</scope>
</reference>
<evidence type="ECO:0000313" key="1">
    <source>
        <dbReference type="EMBL" id="KKL67293.1"/>
    </source>
</evidence>
<gene>
    <name evidence="1" type="ORF">LCGC14_2136440</name>
</gene>
<comment type="caution">
    <text evidence="1">The sequence shown here is derived from an EMBL/GenBank/DDBJ whole genome shotgun (WGS) entry which is preliminary data.</text>
</comment>
<feature type="non-terminal residue" evidence="1">
    <location>
        <position position="1"/>
    </location>
</feature>
<name>A0A0F9DZV3_9ZZZZ</name>
<proteinExistence type="predicted"/>